<proteinExistence type="inferred from homology"/>
<evidence type="ECO:0000256" key="3">
    <source>
        <dbReference type="ARBA" id="ARBA00022692"/>
    </source>
</evidence>
<accession>A0AAW9ZS00</accession>
<evidence type="ECO:0000313" key="7">
    <source>
        <dbReference type="EMBL" id="NMI21759.1"/>
    </source>
</evidence>
<comment type="similarity">
    <text evidence="2">Belongs to the UPF0382 family.</text>
</comment>
<dbReference type="Proteomes" id="UP000548771">
    <property type="component" value="Unassembled WGS sequence"/>
</dbReference>
<evidence type="ECO:0000256" key="6">
    <source>
        <dbReference type="SAM" id="Phobius"/>
    </source>
</evidence>
<reference evidence="8" key="1">
    <citation type="journal article" date="2020" name="Syst. Appl. Microbiol.">
        <title>Clarifying the taxonomy of the causal agent of bacterial leaf spot of lettuce through a polyphasic approach reveals that Xanthomonas cynarae Trebaol et al. 2000 emend. Timilsina et al. 2019 is a later heterotypic synonym of Xanthomonas hortorum Vauterin et al. 1995.</title>
        <authorList>
            <person name="Moriniere L."/>
            <person name="Burlet A."/>
            <person name="Rosenthal E.R."/>
            <person name="Nesme X."/>
            <person name="Portier P."/>
            <person name="Bull C.T."/>
            <person name="Lavire C."/>
            <person name="Fischer-Le Saux M."/>
            <person name="Bertolla F."/>
        </authorList>
    </citation>
    <scope>NUCLEOTIDE SEQUENCE [LARGE SCALE GENOMIC DNA]</scope>
    <source>
        <strain evidence="8">CFBP2533</strain>
    </source>
</reference>
<organism evidence="7 8">
    <name type="scientific">Xanthomonas hortorum pv. pelargonii</name>
    <dbReference type="NCBI Taxonomy" id="453602"/>
    <lineage>
        <taxon>Bacteria</taxon>
        <taxon>Pseudomonadati</taxon>
        <taxon>Pseudomonadota</taxon>
        <taxon>Gammaproteobacteria</taxon>
        <taxon>Lysobacterales</taxon>
        <taxon>Lysobacteraceae</taxon>
        <taxon>Xanthomonas</taxon>
    </lineage>
</organism>
<dbReference type="PANTHER" id="PTHR43461">
    <property type="entry name" value="TRANSMEMBRANE PROTEIN 256"/>
    <property type="match status" value="1"/>
</dbReference>
<keyword evidence="5 6" id="KW-0472">Membrane</keyword>
<comment type="caution">
    <text evidence="7">The sequence shown here is derived from an EMBL/GenBank/DDBJ whole genome shotgun (WGS) entry which is preliminary data.</text>
</comment>
<evidence type="ECO:0000256" key="1">
    <source>
        <dbReference type="ARBA" id="ARBA00004141"/>
    </source>
</evidence>
<evidence type="ECO:0000256" key="4">
    <source>
        <dbReference type="ARBA" id="ARBA00022989"/>
    </source>
</evidence>
<feature type="transmembrane region" description="Helical" evidence="6">
    <location>
        <begin position="112"/>
        <end position="132"/>
    </location>
</feature>
<keyword evidence="3 6" id="KW-0812">Transmembrane</keyword>
<keyword evidence="4 6" id="KW-1133">Transmembrane helix</keyword>
<dbReference type="GO" id="GO:0005886">
    <property type="term" value="C:plasma membrane"/>
    <property type="evidence" value="ECO:0007669"/>
    <property type="project" value="TreeGrafter"/>
</dbReference>
<feature type="transmembrane region" description="Helical" evidence="6">
    <location>
        <begin position="86"/>
        <end position="106"/>
    </location>
</feature>
<dbReference type="Pfam" id="PF04241">
    <property type="entry name" value="DUF423"/>
    <property type="match status" value="1"/>
</dbReference>
<protein>
    <submittedName>
        <fullName evidence="7">DUF423 domain-containing protein</fullName>
    </submittedName>
</protein>
<dbReference type="InterPro" id="IPR006696">
    <property type="entry name" value="DUF423"/>
</dbReference>
<feature type="transmembrane region" description="Helical" evidence="6">
    <location>
        <begin position="56"/>
        <end position="74"/>
    </location>
</feature>
<evidence type="ECO:0000313" key="8">
    <source>
        <dbReference type="Proteomes" id="UP000548771"/>
    </source>
</evidence>
<evidence type="ECO:0000256" key="2">
    <source>
        <dbReference type="ARBA" id="ARBA00009694"/>
    </source>
</evidence>
<dbReference type="AlphaFoldDB" id="A0AAW9ZS00"/>
<sequence length="134" mass="13801">MRHGAAMEPALMSLLERRKKHPSLLAFCGALLAAIAVGLSAYASHGVADAVLQSRLQLASLYAFGHGAVLAVLGTTETRALGRTGLYLLLIGTLLFAGSLVGGALLQWPTSLAPVGGVSLMLGWVVLAVGALRR</sequence>
<dbReference type="PANTHER" id="PTHR43461:SF1">
    <property type="entry name" value="TRANSMEMBRANE PROTEIN 256"/>
    <property type="match status" value="1"/>
</dbReference>
<comment type="subcellular location">
    <subcellularLocation>
        <location evidence="1">Membrane</location>
        <topology evidence="1">Multi-pass membrane protein</topology>
    </subcellularLocation>
</comment>
<name>A0AAW9ZS00_9XANT</name>
<gene>
    <name evidence="7" type="ORF">E1J24_07775</name>
</gene>
<dbReference type="EMBL" id="SMDX01000007">
    <property type="protein sequence ID" value="NMI21759.1"/>
    <property type="molecule type" value="Genomic_DNA"/>
</dbReference>
<evidence type="ECO:0000256" key="5">
    <source>
        <dbReference type="ARBA" id="ARBA00023136"/>
    </source>
</evidence>